<dbReference type="PANTHER" id="PTHR31321:SF134">
    <property type="entry name" value="PECTINESTERASE"/>
    <property type="match status" value="1"/>
</dbReference>
<comment type="caution">
    <text evidence="7">The sequence shown here is derived from an EMBL/GenBank/DDBJ whole genome shotgun (WGS) entry which is preliminary data.</text>
</comment>
<protein>
    <recommendedName>
        <fullName evidence="3">pectinesterase</fullName>
        <ecNumber evidence="3">3.1.1.11</ecNumber>
    </recommendedName>
</protein>
<dbReference type="EC" id="3.1.1.11" evidence="3"/>
<dbReference type="GO" id="GO:0045490">
    <property type="term" value="P:pectin catabolic process"/>
    <property type="evidence" value="ECO:0007669"/>
    <property type="project" value="UniProtKB-UniPathway"/>
</dbReference>
<dbReference type="SUPFAM" id="SSF51126">
    <property type="entry name" value="Pectin lyase-like"/>
    <property type="match status" value="1"/>
</dbReference>
<dbReference type="GO" id="GO:0042545">
    <property type="term" value="P:cell wall modification"/>
    <property type="evidence" value="ECO:0007669"/>
    <property type="project" value="InterPro"/>
</dbReference>
<name>A0A438DUM4_VITVI</name>
<evidence type="ECO:0000256" key="2">
    <source>
        <dbReference type="ARBA" id="ARBA00008891"/>
    </source>
</evidence>
<comment type="similarity">
    <text evidence="2">Belongs to the pectinesterase family.</text>
</comment>
<dbReference type="PANTHER" id="PTHR31321">
    <property type="entry name" value="ACYL-COA THIOESTER HYDROLASE YBHC-RELATED"/>
    <property type="match status" value="1"/>
</dbReference>
<dbReference type="Pfam" id="PF01095">
    <property type="entry name" value="Pectinesterase"/>
    <property type="match status" value="1"/>
</dbReference>
<evidence type="ECO:0000313" key="8">
    <source>
        <dbReference type="Proteomes" id="UP000288805"/>
    </source>
</evidence>
<gene>
    <name evidence="7" type="primary">PME52_0</name>
    <name evidence="7" type="ORF">CK203_106644</name>
</gene>
<evidence type="ECO:0000256" key="5">
    <source>
        <dbReference type="ARBA" id="ARBA00023085"/>
    </source>
</evidence>
<dbReference type="InterPro" id="IPR011050">
    <property type="entry name" value="Pectin_lyase_fold/virulence"/>
</dbReference>
<evidence type="ECO:0000256" key="3">
    <source>
        <dbReference type="ARBA" id="ARBA00013229"/>
    </source>
</evidence>
<dbReference type="InterPro" id="IPR012334">
    <property type="entry name" value="Pectin_lyas_fold"/>
</dbReference>
<sequence length="139" mass="15991">MNCEIRVNGQLLPLNVWGGYIIAQKQDSQRDPSGFVFYRGHVSRNGRVFLGRAWGPYSRVIFQKTKFDIDVAPKGWMIGTRLGKGNMVYLEQDYSGKGSNVNKRAKWSQHNLIESKMQPYTRANFIQDEWLATQPGTNY</sequence>
<keyword evidence="4" id="KW-0378">Hydrolase</keyword>
<dbReference type="AlphaFoldDB" id="A0A438DUM4"/>
<evidence type="ECO:0000259" key="6">
    <source>
        <dbReference type="Pfam" id="PF01095"/>
    </source>
</evidence>
<evidence type="ECO:0000313" key="7">
    <source>
        <dbReference type="EMBL" id="RVW39206.1"/>
    </source>
</evidence>
<comment type="pathway">
    <text evidence="1">Glycan metabolism; pectin degradation; 2-dehydro-3-deoxy-D-gluconate from pectin: step 1/5.</text>
</comment>
<dbReference type="Gene3D" id="2.160.20.10">
    <property type="entry name" value="Single-stranded right-handed beta-helix, Pectin lyase-like"/>
    <property type="match status" value="1"/>
</dbReference>
<dbReference type="EMBL" id="QGNW01001492">
    <property type="protein sequence ID" value="RVW39206.1"/>
    <property type="molecule type" value="Genomic_DNA"/>
</dbReference>
<accession>A0A438DUM4</accession>
<proteinExistence type="inferred from homology"/>
<evidence type="ECO:0000256" key="1">
    <source>
        <dbReference type="ARBA" id="ARBA00005184"/>
    </source>
</evidence>
<organism evidence="7 8">
    <name type="scientific">Vitis vinifera</name>
    <name type="common">Grape</name>
    <dbReference type="NCBI Taxonomy" id="29760"/>
    <lineage>
        <taxon>Eukaryota</taxon>
        <taxon>Viridiplantae</taxon>
        <taxon>Streptophyta</taxon>
        <taxon>Embryophyta</taxon>
        <taxon>Tracheophyta</taxon>
        <taxon>Spermatophyta</taxon>
        <taxon>Magnoliopsida</taxon>
        <taxon>eudicotyledons</taxon>
        <taxon>Gunneridae</taxon>
        <taxon>Pentapetalae</taxon>
        <taxon>rosids</taxon>
        <taxon>Vitales</taxon>
        <taxon>Vitaceae</taxon>
        <taxon>Viteae</taxon>
        <taxon>Vitis</taxon>
    </lineage>
</organism>
<dbReference type="InterPro" id="IPR000070">
    <property type="entry name" value="Pectinesterase_cat"/>
</dbReference>
<feature type="domain" description="Pectinesterase catalytic" evidence="6">
    <location>
        <begin position="13"/>
        <end position="128"/>
    </location>
</feature>
<evidence type="ECO:0000256" key="4">
    <source>
        <dbReference type="ARBA" id="ARBA00022801"/>
    </source>
</evidence>
<reference evidence="7 8" key="1">
    <citation type="journal article" date="2018" name="PLoS Genet.">
        <title>Population sequencing reveals clonal diversity and ancestral inbreeding in the grapevine cultivar Chardonnay.</title>
        <authorList>
            <person name="Roach M.J."/>
            <person name="Johnson D.L."/>
            <person name="Bohlmann J."/>
            <person name="van Vuuren H.J."/>
            <person name="Jones S.J."/>
            <person name="Pretorius I.S."/>
            <person name="Schmidt S.A."/>
            <person name="Borneman A.R."/>
        </authorList>
    </citation>
    <scope>NUCLEOTIDE SEQUENCE [LARGE SCALE GENOMIC DNA]</scope>
    <source>
        <strain evidence="8">cv. Chardonnay</strain>
        <tissue evidence="7">Leaf</tissue>
    </source>
</reference>
<dbReference type="UniPathway" id="UPA00545">
    <property type="reaction ID" value="UER00823"/>
</dbReference>
<keyword evidence="5" id="KW-0063">Aspartyl esterase</keyword>
<dbReference type="GO" id="GO:0030599">
    <property type="term" value="F:pectinesterase activity"/>
    <property type="evidence" value="ECO:0007669"/>
    <property type="project" value="UniProtKB-EC"/>
</dbReference>
<dbReference type="Proteomes" id="UP000288805">
    <property type="component" value="Unassembled WGS sequence"/>
</dbReference>